<accession>A0ABT5ERE7</accession>
<name>A0ABT5ERE7_9BACT</name>
<dbReference type="Proteomes" id="UP001221411">
    <property type="component" value="Unassembled WGS sequence"/>
</dbReference>
<keyword evidence="1" id="KW-0812">Transmembrane</keyword>
<dbReference type="RefSeq" id="WP_271919067.1">
    <property type="nucleotide sequence ID" value="NZ_JAQNDO010000001.1"/>
</dbReference>
<evidence type="ECO:0000256" key="1">
    <source>
        <dbReference type="SAM" id="Phobius"/>
    </source>
</evidence>
<sequence>MNEARRPVVFECVTVHERRLRVARRLGWASFVLALGPPIVSLLLQTLYDVLGIAWPLELARAIAFVWVYFLLVCPALVLLSALFARPTRAGWRELTRAELDSRGISFRKMGHERRIERSEITDAVVHCAPSEGIEVHLVGGDVLAIHLPDEEMARDAVEALGFSADERRVTIRLASPQRMVTAGCVGLPVSFGLGALFLVALKNVGISAWSSVLGSRRARQC</sequence>
<proteinExistence type="predicted"/>
<keyword evidence="3" id="KW-1185">Reference proteome</keyword>
<dbReference type="EMBL" id="JAQNDO010000001">
    <property type="protein sequence ID" value="MDC0743487.1"/>
    <property type="molecule type" value="Genomic_DNA"/>
</dbReference>
<gene>
    <name evidence="2" type="ORF">POL67_19330</name>
</gene>
<keyword evidence="1" id="KW-0472">Membrane</keyword>
<keyword evidence="1" id="KW-1133">Transmembrane helix</keyword>
<feature type="transmembrane region" description="Helical" evidence="1">
    <location>
        <begin position="26"/>
        <end position="44"/>
    </location>
</feature>
<evidence type="ECO:0000313" key="2">
    <source>
        <dbReference type="EMBL" id="MDC0743487.1"/>
    </source>
</evidence>
<reference evidence="2 3" key="1">
    <citation type="submission" date="2022-11" db="EMBL/GenBank/DDBJ databases">
        <title>Minimal conservation of predation-associated metabolite biosynthetic gene clusters underscores biosynthetic potential of Myxococcota including descriptions for ten novel species: Archangium lansinium sp. nov., Myxococcus landrumus sp. nov., Nannocystis bai.</title>
        <authorList>
            <person name="Ahearne A."/>
            <person name="Stevens C."/>
            <person name="Dowd S."/>
        </authorList>
    </citation>
    <scope>NUCLEOTIDE SEQUENCE [LARGE SCALE GENOMIC DNA]</scope>
    <source>
        <strain evidence="2 3">RJM3</strain>
    </source>
</reference>
<evidence type="ECO:0000313" key="3">
    <source>
        <dbReference type="Proteomes" id="UP001221411"/>
    </source>
</evidence>
<feature type="transmembrane region" description="Helical" evidence="1">
    <location>
        <begin position="64"/>
        <end position="85"/>
    </location>
</feature>
<protein>
    <submittedName>
        <fullName evidence="2">Uncharacterized protein</fullName>
    </submittedName>
</protein>
<comment type="caution">
    <text evidence="2">The sequence shown here is derived from an EMBL/GenBank/DDBJ whole genome shotgun (WGS) entry which is preliminary data.</text>
</comment>
<organism evidence="2 3">
    <name type="scientific">Polyangium mundeleinium</name>
    <dbReference type="NCBI Taxonomy" id="2995306"/>
    <lineage>
        <taxon>Bacteria</taxon>
        <taxon>Pseudomonadati</taxon>
        <taxon>Myxococcota</taxon>
        <taxon>Polyangia</taxon>
        <taxon>Polyangiales</taxon>
        <taxon>Polyangiaceae</taxon>
        <taxon>Polyangium</taxon>
    </lineage>
</organism>
<feature type="transmembrane region" description="Helical" evidence="1">
    <location>
        <begin position="181"/>
        <end position="202"/>
    </location>
</feature>